<dbReference type="PANTHER" id="PTHR10039">
    <property type="entry name" value="AMELOGENIN"/>
    <property type="match status" value="1"/>
</dbReference>
<dbReference type="Pfam" id="PF04479">
    <property type="entry name" value="RTA1"/>
    <property type="match status" value="1"/>
</dbReference>
<feature type="transmembrane region" description="Helical" evidence="7">
    <location>
        <begin position="1007"/>
        <end position="1029"/>
    </location>
</feature>
<evidence type="ECO:0000256" key="1">
    <source>
        <dbReference type="ARBA" id="ARBA00004141"/>
    </source>
</evidence>
<dbReference type="InterPro" id="IPR007568">
    <property type="entry name" value="RTA1"/>
</dbReference>
<evidence type="ECO:0000256" key="3">
    <source>
        <dbReference type="ARBA" id="ARBA00022737"/>
    </source>
</evidence>
<evidence type="ECO:0000256" key="5">
    <source>
        <dbReference type="ARBA" id="ARBA00023136"/>
    </source>
</evidence>
<feature type="transmembrane region" description="Helical" evidence="7">
    <location>
        <begin position="953"/>
        <end position="970"/>
    </location>
</feature>
<reference evidence="11" key="1">
    <citation type="submission" date="2019-05" db="EMBL/GenBank/DDBJ databases">
        <authorList>
            <person name="Piombo E."/>
        </authorList>
    </citation>
    <scope>NUCLEOTIDE SEQUENCE</scope>
    <source>
        <strain evidence="11">C2S</strain>
    </source>
</reference>
<gene>
    <name evidence="11" type="ORF">C2S_10515</name>
</gene>
<feature type="transmembrane region" description="Helical" evidence="7">
    <location>
        <begin position="1050"/>
        <end position="1075"/>
    </location>
</feature>
<dbReference type="PANTHER" id="PTHR10039:SF5">
    <property type="entry name" value="NACHT DOMAIN-CONTAINING PROTEIN"/>
    <property type="match status" value="1"/>
</dbReference>
<organism evidence="11 12">
    <name type="scientific">Fusarium fujikuroi</name>
    <name type="common">Bakanae and foot rot disease fungus</name>
    <name type="synonym">Gibberella fujikuroi</name>
    <dbReference type="NCBI Taxonomy" id="5127"/>
    <lineage>
        <taxon>Eukaryota</taxon>
        <taxon>Fungi</taxon>
        <taxon>Dikarya</taxon>
        <taxon>Ascomycota</taxon>
        <taxon>Pezizomycotina</taxon>
        <taxon>Sordariomycetes</taxon>
        <taxon>Hypocreomycetidae</taxon>
        <taxon>Hypocreales</taxon>
        <taxon>Nectriaceae</taxon>
        <taxon>Fusarium</taxon>
        <taxon>Fusarium fujikuroi species complex</taxon>
    </lineage>
</organism>
<evidence type="ECO:0000259" key="9">
    <source>
        <dbReference type="Pfam" id="PF24883"/>
    </source>
</evidence>
<evidence type="ECO:0000256" key="7">
    <source>
        <dbReference type="SAM" id="Phobius"/>
    </source>
</evidence>
<feature type="transmembrane region" description="Helical" evidence="7">
    <location>
        <begin position="1087"/>
        <end position="1109"/>
    </location>
</feature>
<keyword evidence="2 7" id="KW-0812">Transmembrane</keyword>
<dbReference type="EMBL" id="CABFJX010000386">
    <property type="protein sequence ID" value="VTT77321.1"/>
    <property type="molecule type" value="Genomic_DNA"/>
</dbReference>
<keyword evidence="4 7" id="KW-1133">Transmembrane helix</keyword>
<evidence type="ECO:0000256" key="2">
    <source>
        <dbReference type="ARBA" id="ARBA00022692"/>
    </source>
</evidence>
<feature type="domain" description="Nephrocystin 3-like N-terminal" evidence="9">
    <location>
        <begin position="246"/>
        <end position="438"/>
    </location>
</feature>
<comment type="subcellular location">
    <subcellularLocation>
        <location evidence="1">Membrane</location>
        <topology evidence="1">Multi-pass membrane protein</topology>
    </subcellularLocation>
</comment>
<evidence type="ECO:0008006" key="13">
    <source>
        <dbReference type="Google" id="ProtNLM"/>
    </source>
</evidence>
<dbReference type="InterPro" id="IPR027417">
    <property type="entry name" value="P-loop_NTPase"/>
</dbReference>
<evidence type="ECO:0000256" key="4">
    <source>
        <dbReference type="ARBA" id="ARBA00022989"/>
    </source>
</evidence>
<dbReference type="Gene3D" id="1.20.120.1020">
    <property type="entry name" value="Prion-inhibition and propagation, HeLo domain"/>
    <property type="match status" value="1"/>
</dbReference>
<keyword evidence="5 7" id="KW-0472">Membrane</keyword>
<feature type="region of interest" description="Disordered" evidence="6">
    <location>
        <begin position="1171"/>
        <end position="1191"/>
    </location>
</feature>
<dbReference type="Pfam" id="PF14479">
    <property type="entry name" value="HeLo"/>
    <property type="match status" value="1"/>
</dbReference>
<feature type="transmembrane region" description="Helical" evidence="7">
    <location>
        <begin position="977"/>
        <end position="995"/>
    </location>
</feature>
<evidence type="ECO:0000259" key="8">
    <source>
        <dbReference type="Pfam" id="PF14479"/>
    </source>
</evidence>
<dbReference type="Pfam" id="PF24883">
    <property type="entry name" value="NPHP3_N"/>
    <property type="match status" value="1"/>
</dbReference>
<feature type="domain" description="DUF7791" evidence="10">
    <location>
        <begin position="548"/>
        <end position="661"/>
    </location>
</feature>
<dbReference type="InterPro" id="IPR029498">
    <property type="entry name" value="HeLo_dom"/>
</dbReference>
<evidence type="ECO:0000256" key="6">
    <source>
        <dbReference type="SAM" id="MobiDB-lite"/>
    </source>
</evidence>
<proteinExistence type="predicted"/>
<evidence type="ECO:0000313" key="11">
    <source>
        <dbReference type="EMBL" id="VTT77321.1"/>
    </source>
</evidence>
<dbReference type="GO" id="GO:0016020">
    <property type="term" value="C:membrane"/>
    <property type="evidence" value="ECO:0007669"/>
    <property type="project" value="UniProtKB-SubCell"/>
</dbReference>
<name>A0A9Q9UDP7_FUSFU</name>
<dbReference type="Gene3D" id="3.40.50.300">
    <property type="entry name" value="P-loop containing nucleotide triphosphate hydrolases"/>
    <property type="match status" value="1"/>
</dbReference>
<dbReference type="Proteomes" id="UP000760494">
    <property type="component" value="Unassembled WGS sequence"/>
</dbReference>
<keyword evidence="3" id="KW-0677">Repeat</keyword>
<protein>
    <recommendedName>
        <fullName evidence="13">Small s protein</fullName>
    </recommendedName>
</protein>
<comment type="caution">
    <text evidence="11">The sequence shown here is derived from an EMBL/GenBank/DDBJ whole genome shotgun (WGS) entry which is preliminary data.</text>
</comment>
<dbReference type="SUPFAM" id="SSF52540">
    <property type="entry name" value="P-loop containing nucleoside triphosphate hydrolases"/>
    <property type="match status" value="1"/>
</dbReference>
<feature type="domain" description="Prion-inhibition and propagation HeLo" evidence="8">
    <location>
        <begin position="6"/>
        <end position="195"/>
    </location>
</feature>
<dbReference type="Pfam" id="PF25053">
    <property type="entry name" value="DUF7791"/>
    <property type="match status" value="1"/>
</dbReference>
<evidence type="ECO:0000259" key="10">
    <source>
        <dbReference type="Pfam" id="PF25053"/>
    </source>
</evidence>
<dbReference type="InterPro" id="IPR038305">
    <property type="entry name" value="HeLo_sf"/>
</dbReference>
<accession>A0A9Q9UDP7</accession>
<sequence>MAEVAGLALGVLGLAGLIGAFKDTIDVFNTVVDMRHMGRQYQVLDIKLDIEKALLLQWADRVKLLQADHDVRLNEPNTQTLVLRILGSVRSLLTDADQLQKRYGLRLENDTETPISAGLEPDFSYLPSRLLSGPISLQHTRWVIRDKQKFEVLIQDLAELTTKLDQVVPPSNSETARSMIQSDIELIKKDVRKLLLFQEATGNHTAIAQSTEENLDIMRQERILNTLWFRMMYDRSESISQNHRDTLQWAIEGSNNTESWHDLPSWLLNGSGIYWVSGKAGSGKSTLMKFVFGHQRTTSILSQWANGGRVLTCHYFFSNLGTDLQKSQAGLSRTLIYQILDKNRSLIQEALPTMWKELLERESSLREKDVVMHENITLPSVAETRQAFELISANSGRIGHICFFIDGLDELVGDYRDSIDFISRLAQNEQSKVVVSSRPIPTCVAAFRKHPHLRLQDLTRHDIQAYVQFKVGGHPSMKRHMRRYPEEAASLMNELVDKSSGVWLWIILACRSICGGFDDHDRLSEIRRRVDELPPELKDMFMHMLSKVHRRHQEQGAQLLKICYTYQKTKSPFLQKGLYALGLALVDDYNTQTVCIGNLDAEEKLEICEELEGRLRSRCWGLLEFADSKPATSGRDITESKVMFMHRTVFEFLSDQNSWKLDCLQIQDTAFKSATALSLYGVHMAVQKLCDKNEVAAMDLFEEGLWWGAEADKQRPNDTKNCFFHLTAFLSLLSERKLSCVTLQRLARALNVGKASETLPADCPPISLLLAVEAGAINFAKSHSNLVTTGHDCQRGCKPLLYHALRKQFLSGKFNDQPSDSRFSTSHMAEMLLLMGCDATNLVAIGGWETSLWSLWLEELTRLTAYTLNEDEKAVLANISQMFRAANQNFRPEGFDDMIIDWPASLPVSALVNPSSIAIIPGTNRQKMTNNTRTPEVYAPFDLYPYNPSQGPAYAFLGLFGAAGIAHFIMMFPYRSAFPIPMIIGCGMEATAYWFRSRSHNNLRQTLPFLIQNLLVLVAPPFLAATIYMSLGRITRALKAQEVSLISLRWITKLFVLVDLICFVTQTAGAIMSGSEDVGEAQRGQTIIIGGLVLQILAFALFIICTLTLQLRIRASPTVHCVAVVIAHYRRYFIALYCTSGLFLCDEVKPQCGKCVQFGIWCDFSPLPPGPQPSLSPQPDSQSRRPGRPRSDWTSWAEQIRVHAAESATPTLSTNMMDLELFHTYMTRTAITLGDGSGSGSGSLLWSEGAPRVGFQHNCILNLILSLSSFHLARIKPIDEQRYFLIAETHLTAALQPAMILISNLGGDNGPAAYLTSVLICFISLAKGPSPGNLLLTNIVGQVSWLHVLRGVRLVVESAGWSSVFSGMLAEYASLPSGDRLEHTAATNPNLMADGIEDWRSSLNRISNLIAQLAKENTRNVYDRELEALTACFERTFCKGQDAALDTVGRLQDVIGWVYRLGNDYMEGLRQIDLVSTVILGHFCVLLRTVEAQYWFMHGWAAHVIGEILVISPNTRQWLSWPIAYLSPEE</sequence>
<dbReference type="InterPro" id="IPR056693">
    <property type="entry name" value="DUF7791"/>
</dbReference>
<evidence type="ECO:0000313" key="12">
    <source>
        <dbReference type="Proteomes" id="UP000760494"/>
    </source>
</evidence>
<dbReference type="InterPro" id="IPR056884">
    <property type="entry name" value="NPHP3-like_N"/>
</dbReference>